<evidence type="ECO:0000256" key="1">
    <source>
        <dbReference type="ARBA" id="ARBA00001933"/>
    </source>
</evidence>
<dbReference type="EMBL" id="JAESWC010000001">
    <property type="protein sequence ID" value="MBL4934175.1"/>
    <property type="molecule type" value="Genomic_DNA"/>
</dbReference>
<dbReference type="Pfam" id="PF00202">
    <property type="entry name" value="Aminotran_3"/>
    <property type="match status" value="1"/>
</dbReference>
<dbReference type="InterPro" id="IPR015422">
    <property type="entry name" value="PyrdxlP-dep_Trfase_small"/>
</dbReference>
<dbReference type="InterPro" id="IPR005814">
    <property type="entry name" value="Aminotrans_3"/>
</dbReference>
<dbReference type="PANTHER" id="PTHR11986">
    <property type="entry name" value="AMINOTRANSFERASE CLASS III"/>
    <property type="match status" value="1"/>
</dbReference>
<dbReference type="PANTHER" id="PTHR11986:SF121">
    <property type="entry name" value="BLR3010 PROTEIN"/>
    <property type="match status" value="1"/>
</dbReference>
<dbReference type="Gene3D" id="3.40.640.10">
    <property type="entry name" value="Type I PLP-dependent aspartate aminotransferase-like (Major domain)"/>
    <property type="match status" value="1"/>
</dbReference>
<keyword evidence="2 3" id="KW-0663">Pyridoxal phosphate</keyword>
<reference evidence="4 5" key="1">
    <citation type="submission" date="2021-01" db="EMBL/GenBank/DDBJ databases">
        <title>Genome public.</title>
        <authorList>
            <person name="Liu C."/>
            <person name="Sun Q."/>
        </authorList>
    </citation>
    <scope>NUCLEOTIDE SEQUENCE [LARGE SCALE GENOMIC DNA]</scope>
    <source>
        <strain evidence="4 5">YIM B02515</strain>
    </source>
</reference>
<comment type="similarity">
    <text evidence="3">Belongs to the class-III pyridoxal-phosphate-dependent aminotransferase family.</text>
</comment>
<evidence type="ECO:0000313" key="4">
    <source>
        <dbReference type="EMBL" id="MBL4934175.1"/>
    </source>
</evidence>
<dbReference type="PROSITE" id="PS00600">
    <property type="entry name" value="AA_TRANSFER_CLASS_3"/>
    <property type="match status" value="1"/>
</dbReference>
<evidence type="ECO:0000313" key="5">
    <source>
        <dbReference type="Proteomes" id="UP000632377"/>
    </source>
</evidence>
<dbReference type="SUPFAM" id="SSF53383">
    <property type="entry name" value="PLP-dependent transferases"/>
    <property type="match status" value="1"/>
</dbReference>
<dbReference type="CDD" id="cd00610">
    <property type="entry name" value="OAT_like"/>
    <property type="match status" value="1"/>
</dbReference>
<dbReference type="PIRSF" id="PIRSF000521">
    <property type="entry name" value="Transaminase_4ab_Lys_Orn"/>
    <property type="match status" value="1"/>
</dbReference>
<dbReference type="GO" id="GO:0008483">
    <property type="term" value="F:transaminase activity"/>
    <property type="evidence" value="ECO:0007669"/>
    <property type="project" value="UniProtKB-KW"/>
</dbReference>
<comment type="cofactor">
    <cofactor evidence="1">
        <name>pyridoxal 5'-phosphate</name>
        <dbReference type="ChEBI" id="CHEBI:597326"/>
    </cofactor>
</comment>
<dbReference type="Gene3D" id="3.90.1150.10">
    <property type="entry name" value="Aspartate Aminotransferase, domain 1"/>
    <property type="match status" value="1"/>
</dbReference>
<dbReference type="InterPro" id="IPR049704">
    <property type="entry name" value="Aminotrans_3_PPA_site"/>
</dbReference>
<sequence>MFINLLDIEKLSSEELNNLYEKNFSNSLYEFFKLGDMVVHYEKALGMNVWDTEGNKYLDFMGGFGALNLGHNHPRIIEAVKNHSSKPNLLQQSINVYNGVLANNISFLTNDKLPVSFFTNSGAETVEEALKIAYMYYGKGKIVYCTNGYHGKTLGAISALGTNSKNKFLHFEHQFIEIPFGDINALIKVAKKHNIAAFLVEPIQGEGGINLPPQGYFEAVREICNESEIVLILDEIQSGLGRCGTMFCYEQLNIVPDILCLSKSLSGGIMPVGSVSVKQEIWDTTYGKLKNAMLPSTTFGGNTLACIAAIETLTVIKEDKLPERAKELGEYALMRLNKLKEKHEIITEVRGKGLFIGIEFGGLKKLHLPMLEEFMMINIISKMLKDHKILCGFAANNPCVIKFEPPLIVTKEEIDCFAEALDKVLDENKNEFVLAVDTLVSTGKNIIKN</sequence>
<name>A0ABS1T4C6_9CLOT</name>
<dbReference type="InterPro" id="IPR050103">
    <property type="entry name" value="Class-III_PLP-dep_AT"/>
</dbReference>
<evidence type="ECO:0000256" key="2">
    <source>
        <dbReference type="ARBA" id="ARBA00022898"/>
    </source>
</evidence>
<accession>A0ABS1T4C6</accession>
<dbReference type="InterPro" id="IPR015424">
    <property type="entry name" value="PyrdxlP-dep_Trfase"/>
</dbReference>
<dbReference type="Proteomes" id="UP000632377">
    <property type="component" value="Unassembled WGS sequence"/>
</dbReference>
<proteinExistence type="inferred from homology"/>
<dbReference type="InterPro" id="IPR015421">
    <property type="entry name" value="PyrdxlP-dep_Trfase_major"/>
</dbReference>
<protein>
    <submittedName>
        <fullName evidence="4">Aspartate aminotransferase family protein</fullName>
    </submittedName>
</protein>
<organism evidence="4 5">
    <name type="scientific">Clostridium rhizosphaerae</name>
    <dbReference type="NCBI Taxonomy" id="2803861"/>
    <lineage>
        <taxon>Bacteria</taxon>
        <taxon>Bacillati</taxon>
        <taxon>Bacillota</taxon>
        <taxon>Clostridia</taxon>
        <taxon>Eubacteriales</taxon>
        <taxon>Clostridiaceae</taxon>
        <taxon>Clostridium</taxon>
    </lineage>
</organism>
<keyword evidence="5" id="KW-1185">Reference proteome</keyword>
<keyword evidence="4" id="KW-0808">Transferase</keyword>
<comment type="caution">
    <text evidence="4">The sequence shown here is derived from an EMBL/GenBank/DDBJ whole genome shotgun (WGS) entry which is preliminary data.</text>
</comment>
<evidence type="ECO:0000256" key="3">
    <source>
        <dbReference type="RuleBase" id="RU003560"/>
    </source>
</evidence>
<dbReference type="RefSeq" id="WP_202746828.1">
    <property type="nucleotide sequence ID" value="NZ_JAESWC010000001.1"/>
</dbReference>
<keyword evidence="4" id="KW-0032">Aminotransferase</keyword>
<gene>
    <name evidence="4" type="ORF">JK636_00220</name>
</gene>